<dbReference type="CDD" id="cd03468">
    <property type="entry name" value="PolY_like"/>
    <property type="match status" value="1"/>
</dbReference>
<evidence type="ECO:0000313" key="4">
    <source>
        <dbReference type="Proteomes" id="UP001215503"/>
    </source>
</evidence>
<name>A0ABT5YLI2_9PROT</name>
<dbReference type="InterPro" id="IPR043502">
    <property type="entry name" value="DNA/RNA_pol_sf"/>
</dbReference>
<dbReference type="InterPro" id="IPR001126">
    <property type="entry name" value="UmuC"/>
</dbReference>
<evidence type="ECO:0000259" key="2">
    <source>
        <dbReference type="Pfam" id="PF00817"/>
    </source>
</evidence>
<dbReference type="Proteomes" id="UP001215503">
    <property type="component" value="Unassembled WGS sequence"/>
</dbReference>
<dbReference type="EMBL" id="JARHUD010000004">
    <property type="protein sequence ID" value="MDF2095803.1"/>
    <property type="molecule type" value="Genomic_DNA"/>
</dbReference>
<evidence type="ECO:0000313" key="3">
    <source>
        <dbReference type="EMBL" id="MDF2095803.1"/>
    </source>
</evidence>
<reference evidence="3 4" key="1">
    <citation type="submission" date="2023-03" db="EMBL/GenBank/DDBJ databases">
        <title>Fodinicurvata sp. CAU 1616 isolated from sea sendiment.</title>
        <authorList>
            <person name="Kim W."/>
        </authorList>
    </citation>
    <scope>NUCLEOTIDE SEQUENCE [LARGE SCALE GENOMIC DNA]</scope>
    <source>
        <strain evidence="3 4">CAU 1616</strain>
    </source>
</reference>
<dbReference type="PANTHER" id="PTHR35369:SF2">
    <property type="entry name" value="BLR3025 PROTEIN"/>
    <property type="match status" value="1"/>
</dbReference>
<feature type="domain" description="UmuC" evidence="2">
    <location>
        <begin position="21"/>
        <end position="154"/>
    </location>
</feature>
<gene>
    <name evidence="3" type="ORF">P2G67_07430</name>
</gene>
<sequence length="514" mass="55653">MRRVISLWLPRFAIERRRASPESAPFALFQREGGRELLFAVNAAAEAGGLLPGMTLSQARALCPTLGSEEAAPQQDKAALARLADWAERFTPWVALDGLPEPGGGAGLWLDITGCAHLFGGEEALLRALLAGCRQQGYAGRAGLADTPGAAWALARHGCEPGSNRRRIEAGAQREALAPLPLAALRLPAGKVELLARLGLLRIGDLLALPPASLTTRLGPEVAARLRQALGEKGEPLSPRRPAPPQEVRLAFGEPLAAAEDLARAVDCLIGRLCCRLETAGQGVRHLRLTLFRAEGSRQELELATSRATREPAHLARLFAQQRERLQPGFGLDALALAACVVESLSALQMSLVAEPSGQAGRPADPAAAASEPDAAALALLIDRLTLRLGAGAVGCQAPRQSHLPERAVTRLPALPTRRAGQWCPAPPRPLRLLARPEPVEVLAPMAEGAPTRFRWRRRLHRVTHAEGPERLSAEWWRDGPIDSRDYFRIEDQDGRRFWLYCQAERWFLHGLFG</sequence>
<protein>
    <submittedName>
        <fullName evidence="3">DNA polymerase Y family protein</fullName>
    </submittedName>
</protein>
<keyword evidence="4" id="KW-1185">Reference proteome</keyword>
<proteinExistence type="predicted"/>
<comment type="caution">
    <text evidence="3">The sequence shown here is derived from an EMBL/GenBank/DDBJ whole genome shotgun (WGS) entry which is preliminary data.</text>
</comment>
<organism evidence="3 4">
    <name type="scientific">Aquibaculum arenosum</name>
    <dbReference type="NCBI Taxonomy" id="3032591"/>
    <lineage>
        <taxon>Bacteria</taxon>
        <taxon>Pseudomonadati</taxon>
        <taxon>Pseudomonadota</taxon>
        <taxon>Alphaproteobacteria</taxon>
        <taxon>Rhodospirillales</taxon>
        <taxon>Rhodovibrionaceae</taxon>
        <taxon>Aquibaculum</taxon>
    </lineage>
</organism>
<accession>A0ABT5YLI2</accession>
<dbReference type="RefSeq" id="WP_275821571.1">
    <property type="nucleotide sequence ID" value="NZ_JARHUD010000004.1"/>
</dbReference>
<evidence type="ECO:0000256" key="1">
    <source>
        <dbReference type="ARBA" id="ARBA00022763"/>
    </source>
</evidence>
<keyword evidence="1" id="KW-0227">DNA damage</keyword>
<dbReference type="PANTHER" id="PTHR35369">
    <property type="entry name" value="BLR3025 PROTEIN-RELATED"/>
    <property type="match status" value="1"/>
</dbReference>
<dbReference type="InterPro" id="IPR050356">
    <property type="entry name" value="SulA_CellDiv_inhibitor"/>
</dbReference>
<dbReference type="SUPFAM" id="SSF56672">
    <property type="entry name" value="DNA/RNA polymerases"/>
    <property type="match status" value="1"/>
</dbReference>
<dbReference type="Pfam" id="PF00817">
    <property type="entry name" value="IMS"/>
    <property type="match status" value="1"/>
</dbReference>